<organism evidence="1 2">
    <name type="scientific">Flavobacterium gillisiae</name>
    <dbReference type="NCBI Taxonomy" id="150146"/>
    <lineage>
        <taxon>Bacteria</taxon>
        <taxon>Pseudomonadati</taxon>
        <taxon>Bacteroidota</taxon>
        <taxon>Flavobacteriia</taxon>
        <taxon>Flavobacteriales</taxon>
        <taxon>Flavobacteriaceae</taxon>
        <taxon>Flavobacterium</taxon>
    </lineage>
</organism>
<dbReference type="OrthoDB" id="1140688at2"/>
<keyword evidence="2" id="KW-1185">Reference proteome</keyword>
<protein>
    <submittedName>
        <fullName evidence="1">Gliding motility-associated C-terminal domain-containing protein</fullName>
    </submittedName>
</protein>
<dbReference type="Proteomes" id="UP000198951">
    <property type="component" value="Unassembled WGS sequence"/>
</dbReference>
<dbReference type="EMBL" id="FNRD01000001">
    <property type="protein sequence ID" value="SEA02041.1"/>
    <property type="molecule type" value="Genomic_DNA"/>
</dbReference>
<dbReference type="AlphaFoldDB" id="A0A1H3XT10"/>
<dbReference type="PROSITE" id="PS51257">
    <property type="entry name" value="PROKAR_LIPOPROTEIN"/>
    <property type="match status" value="1"/>
</dbReference>
<sequence>MTQKLHYCFFTLILILSSCVYGQDISLYHQYNGRYDFVFFGNTLNTYENGTGRPCEINTSSTAILTLNPGDEIESAYLYWAGSGFGDFEVKLNNQDITAQRTFKVTQSSSGLPFFSAFTDITAQVKSTGSGVYNLSELDLRDVIDYYCWNGTNFGGWAIVLVYKNANLPLNQLTIYDGLQYVPNEINITLNSLNVIDNQDARIGFVAWEGDRSISVNETLRVNGNPISNLPLNPVDNAFNGTNSFTGSTSLYNMDLDVYNIQNNINIGDNSAKIQLTSGQDFVMINAIVTKLNSQLPDATLRINNIDLACDSRKITIDYSVYNTNSTAIIPIATPIAIYTNGILTGTTKTQNSIPIDGVENNKITLDIPNTIQGPFNLEFSVDDNGSRIGVVTELNEENNSSIIQNISLRISPKTNTVADMESCNQGLGIGFFNFSNYDDLVKVKTEDTVSFYTSLEDATLGVENGATAIQNTYNFKTNKAVTTIYIRVQNEYCFSITSFQLNTKNCAPTVHNFISPNNDNRNDTFVNKGIRDIFLNFKISIYNRWGALLWEGNNNTRDWDGYASKGILLDNQRCPDGTYYYIIELNDPDYPIPLVGFLYLLN</sequence>
<dbReference type="STRING" id="150146.SAMN05443667_101633"/>
<dbReference type="Pfam" id="PF13585">
    <property type="entry name" value="CHU_C"/>
    <property type="match status" value="1"/>
</dbReference>
<evidence type="ECO:0000313" key="2">
    <source>
        <dbReference type="Proteomes" id="UP000198951"/>
    </source>
</evidence>
<dbReference type="RefSeq" id="WP_091084468.1">
    <property type="nucleotide sequence ID" value="NZ_FNRD01000001.1"/>
</dbReference>
<accession>A0A1H3XT10</accession>
<dbReference type="InterPro" id="IPR026341">
    <property type="entry name" value="T9SS_type_B"/>
</dbReference>
<name>A0A1H3XT10_9FLAO</name>
<reference evidence="2" key="1">
    <citation type="submission" date="2016-10" db="EMBL/GenBank/DDBJ databases">
        <authorList>
            <person name="Varghese N."/>
            <person name="Submissions S."/>
        </authorList>
    </citation>
    <scope>NUCLEOTIDE SEQUENCE [LARGE SCALE GENOMIC DNA]</scope>
    <source>
        <strain evidence="2">DSM 22376</strain>
    </source>
</reference>
<dbReference type="NCBIfam" id="TIGR04131">
    <property type="entry name" value="Bac_Flav_CTERM"/>
    <property type="match status" value="1"/>
</dbReference>
<proteinExistence type="predicted"/>
<gene>
    <name evidence="1" type="ORF">SAMN05443667_101633</name>
</gene>
<evidence type="ECO:0000313" key="1">
    <source>
        <dbReference type="EMBL" id="SEA02041.1"/>
    </source>
</evidence>